<organism evidence="2 3">
    <name type="scientific">Meira miltonrushii</name>
    <dbReference type="NCBI Taxonomy" id="1280837"/>
    <lineage>
        <taxon>Eukaryota</taxon>
        <taxon>Fungi</taxon>
        <taxon>Dikarya</taxon>
        <taxon>Basidiomycota</taxon>
        <taxon>Ustilaginomycotina</taxon>
        <taxon>Exobasidiomycetes</taxon>
        <taxon>Exobasidiales</taxon>
        <taxon>Brachybasidiaceae</taxon>
        <taxon>Meira</taxon>
    </lineage>
</organism>
<dbReference type="Proteomes" id="UP000245771">
    <property type="component" value="Unassembled WGS sequence"/>
</dbReference>
<dbReference type="EMBL" id="KZ819602">
    <property type="protein sequence ID" value="PWN38507.1"/>
    <property type="molecule type" value="Genomic_DNA"/>
</dbReference>
<accession>A0A316VLV7</accession>
<dbReference type="RefSeq" id="XP_025358809.1">
    <property type="nucleotide sequence ID" value="XM_025500314.1"/>
</dbReference>
<dbReference type="InParanoid" id="A0A316VLV7"/>
<evidence type="ECO:0000313" key="2">
    <source>
        <dbReference type="EMBL" id="PWN38507.1"/>
    </source>
</evidence>
<gene>
    <name evidence="2" type="ORF">FA14DRAFT_171183</name>
</gene>
<evidence type="ECO:0000256" key="1">
    <source>
        <dbReference type="SAM" id="MobiDB-lite"/>
    </source>
</evidence>
<protein>
    <submittedName>
        <fullName evidence="2">Uncharacterized protein</fullName>
    </submittedName>
</protein>
<keyword evidence="3" id="KW-1185">Reference proteome</keyword>
<feature type="compositionally biased region" description="Polar residues" evidence="1">
    <location>
        <begin position="23"/>
        <end position="34"/>
    </location>
</feature>
<reference evidence="2 3" key="1">
    <citation type="journal article" date="2018" name="Mol. Biol. Evol.">
        <title>Broad Genomic Sampling Reveals a Smut Pathogenic Ancestry of the Fungal Clade Ustilaginomycotina.</title>
        <authorList>
            <person name="Kijpornyongpan T."/>
            <person name="Mondo S.J."/>
            <person name="Barry K."/>
            <person name="Sandor L."/>
            <person name="Lee J."/>
            <person name="Lipzen A."/>
            <person name="Pangilinan J."/>
            <person name="LaButti K."/>
            <person name="Hainaut M."/>
            <person name="Henrissat B."/>
            <person name="Grigoriev I.V."/>
            <person name="Spatafora J.W."/>
            <person name="Aime M.C."/>
        </authorList>
    </citation>
    <scope>NUCLEOTIDE SEQUENCE [LARGE SCALE GENOMIC DNA]</scope>
    <source>
        <strain evidence="2 3">MCA 3882</strain>
    </source>
</reference>
<dbReference type="AlphaFoldDB" id="A0A316VLV7"/>
<feature type="region of interest" description="Disordered" evidence="1">
    <location>
        <begin position="1"/>
        <end position="74"/>
    </location>
</feature>
<name>A0A316VLV7_9BASI</name>
<proteinExistence type="predicted"/>
<evidence type="ECO:0000313" key="3">
    <source>
        <dbReference type="Proteomes" id="UP000245771"/>
    </source>
</evidence>
<dbReference type="OrthoDB" id="2544993at2759"/>
<sequence length="94" mass="10484">MSGNTEEAARFKKTEQVVGGGENNNTVPNYNEQAMKNAFAGTEQNQTQEPRPANSAIERDLQEQGYTTRQSDEALDEYKEMEKKLENRAGANAN</sequence>
<dbReference type="GeneID" id="37022095"/>